<dbReference type="InterPro" id="IPR051262">
    <property type="entry name" value="SMP-30/CGR1_Lactonase"/>
</dbReference>
<organism evidence="5 6">
    <name type="scientific">Ciceribacter naphthalenivorans</name>
    <dbReference type="NCBI Taxonomy" id="1118451"/>
    <lineage>
        <taxon>Bacteria</taxon>
        <taxon>Pseudomonadati</taxon>
        <taxon>Pseudomonadota</taxon>
        <taxon>Alphaproteobacteria</taxon>
        <taxon>Hyphomicrobiales</taxon>
        <taxon>Rhizobiaceae</taxon>
        <taxon>Ciceribacter</taxon>
    </lineage>
</organism>
<evidence type="ECO:0000313" key="5">
    <source>
        <dbReference type="EMBL" id="GEO87526.1"/>
    </source>
</evidence>
<gene>
    <name evidence="5" type="ORF">RNA01_44580</name>
</gene>
<keyword evidence="3" id="KW-0479">Metal-binding</keyword>
<accession>A0A512HPZ9</accession>
<feature type="binding site" evidence="3">
    <location>
        <position position="181"/>
    </location>
    <ligand>
        <name>a divalent metal cation</name>
        <dbReference type="ChEBI" id="CHEBI:60240"/>
    </ligand>
</feature>
<dbReference type="EMBL" id="BJZP01000049">
    <property type="protein sequence ID" value="GEO87526.1"/>
    <property type="molecule type" value="Genomic_DNA"/>
</dbReference>
<dbReference type="GO" id="GO:0016787">
    <property type="term" value="F:hydrolase activity"/>
    <property type="evidence" value="ECO:0007669"/>
    <property type="project" value="UniProtKB-KW"/>
</dbReference>
<dbReference type="Gene3D" id="2.120.10.30">
    <property type="entry name" value="TolB, C-terminal domain"/>
    <property type="match status" value="1"/>
</dbReference>
<reference evidence="5 6" key="1">
    <citation type="submission" date="2019-07" db="EMBL/GenBank/DDBJ databases">
        <title>Whole genome shotgun sequence of Rhizobium naphthalenivorans NBRC 107585.</title>
        <authorList>
            <person name="Hosoyama A."/>
            <person name="Uohara A."/>
            <person name="Ohji S."/>
            <person name="Ichikawa N."/>
        </authorList>
    </citation>
    <scope>NUCLEOTIDE SEQUENCE [LARGE SCALE GENOMIC DNA]</scope>
    <source>
        <strain evidence="5 6">NBRC 107585</strain>
    </source>
</reference>
<dbReference type="PANTHER" id="PTHR47572">
    <property type="entry name" value="LIPOPROTEIN-RELATED"/>
    <property type="match status" value="1"/>
</dbReference>
<evidence type="ECO:0000313" key="6">
    <source>
        <dbReference type="Proteomes" id="UP000321717"/>
    </source>
</evidence>
<evidence type="ECO:0000256" key="2">
    <source>
        <dbReference type="PIRSR" id="PIRSR605511-1"/>
    </source>
</evidence>
<dbReference type="InterPro" id="IPR005511">
    <property type="entry name" value="SMP-30"/>
</dbReference>
<keyword evidence="6" id="KW-1185">Reference proteome</keyword>
<comment type="cofactor">
    <cofactor evidence="3">
        <name>Zn(2+)</name>
        <dbReference type="ChEBI" id="CHEBI:29105"/>
    </cofactor>
    <text evidence="3">Binds 1 divalent metal cation per subunit.</text>
</comment>
<protein>
    <submittedName>
        <fullName evidence="5">Gluconolactonase</fullName>
    </submittedName>
</protein>
<sequence>MVTVPSSIYEIRDPRFRQLVILNAGLDELYSDCRWAEGPVWFADLSCLLFSDIPNQRILRYAPGGGVSVFREPSNFANGNTRDREGRLISCEHGMRRVSRTEIDGRITVLADSYQGKRLNSPNDVVVKSDGSVWFTDPTYGILSDYEGYQAEPEQPTRNVFRLDPLRGALTAVVDDFRQPNGLAFSPDERKLYVADSARSHDETAPSHIRVFDVVDGTRLVNGRVFCDLDNGIPDGFRVDAAGNVWTSAGDGVHCFAPDGTLLGKILVPQTVANLTFGGPRRNRLFITATRSLYAIYTTATGAQYP</sequence>
<feature type="binding site" evidence="3">
    <location>
        <position position="37"/>
    </location>
    <ligand>
        <name>a divalent metal cation</name>
        <dbReference type="ChEBI" id="CHEBI:60240"/>
    </ligand>
</feature>
<dbReference type="Pfam" id="PF08450">
    <property type="entry name" value="SGL"/>
    <property type="match status" value="1"/>
</dbReference>
<evidence type="ECO:0000259" key="4">
    <source>
        <dbReference type="Pfam" id="PF08450"/>
    </source>
</evidence>
<evidence type="ECO:0000256" key="3">
    <source>
        <dbReference type="PIRSR" id="PIRSR605511-2"/>
    </source>
</evidence>
<feature type="active site" description="Proton donor/acceptor" evidence="2">
    <location>
        <position position="235"/>
    </location>
</feature>
<feature type="binding site" evidence="3">
    <location>
        <position position="147"/>
    </location>
    <ligand>
        <name>substrate</name>
    </ligand>
</feature>
<proteinExistence type="predicted"/>
<dbReference type="RefSeq" id="WP_147182316.1">
    <property type="nucleotide sequence ID" value="NZ_BJZP01000049.1"/>
</dbReference>
<dbReference type="InterPro" id="IPR011042">
    <property type="entry name" value="6-blade_b-propeller_TolB-like"/>
</dbReference>
<dbReference type="Proteomes" id="UP000321717">
    <property type="component" value="Unassembled WGS sequence"/>
</dbReference>
<dbReference type="PANTHER" id="PTHR47572:SF4">
    <property type="entry name" value="LACTONASE DRP35"/>
    <property type="match status" value="1"/>
</dbReference>
<dbReference type="InterPro" id="IPR013658">
    <property type="entry name" value="SGL"/>
</dbReference>
<name>A0A512HPZ9_9HYPH</name>
<keyword evidence="3" id="KW-0862">Zinc</keyword>
<dbReference type="GO" id="GO:0046872">
    <property type="term" value="F:metal ion binding"/>
    <property type="evidence" value="ECO:0007669"/>
    <property type="project" value="UniProtKB-KW"/>
</dbReference>
<dbReference type="PRINTS" id="PR01790">
    <property type="entry name" value="SMP30FAMILY"/>
</dbReference>
<feature type="binding site" evidence="3">
    <location>
        <position position="235"/>
    </location>
    <ligand>
        <name>a divalent metal cation</name>
        <dbReference type="ChEBI" id="CHEBI:60240"/>
    </ligand>
</feature>
<feature type="binding site" evidence="3">
    <location>
        <position position="123"/>
    </location>
    <ligand>
        <name>substrate</name>
    </ligand>
</feature>
<keyword evidence="1" id="KW-0378">Hydrolase</keyword>
<dbReference type="OrthoDB" id="241638at2"/>
<dbReference type="AlphaFoldDB" id="A0A512HPZ9"/>
<feature type="domain" description="SMP-30/Gluconolactonase/LRE-like region" evidence="4">
    <location>
        <begin position="35"/>
        <end position="290"/>
    </location>
</feature>
<comment type="caution">
    <text evidence="5">The sequence shown here is derived from an EMBL/GenBank/DDBJ whole genome shotgun (WGS) entry which is preliminary data.</text>
</comment>
<evidence type="ECO:0000256" key="1">
    <source>
        <dbReference type="ARBA" id="ARBA00022801"/>
    </source>
</evidence>
<dbReference type="SUPFAM" id="SSF63829">
    <property type="entry name" value="Calcium-dependent phosphotriesterase"/>
    <property type="match status" value="1"/>
</dbReference>